<name>A0A0D6Q388_KOMEU</name>
<protein>
    <recommendedName>
        <fullName evidence="1">Thoeris protein ThsB TIR-like domain-containing protein</fullName>
    </recommendedName>
</protein>
<sequence>MAKTRVFISFDYDHDSFLKIAIVGQSKHEDSPFELADWSIKEHIDDNWKAKARTRIKSVDVVCVICGEHTHTATGVSAELKIAQEEGKPYFLLKGYADKTCTKPKSAFVSDKLYNWTWDNLKILVSGGR</sequence>
<reference evidence="2 3" key="1">
    <citation type="submission" date="2012-11" db="EMBL/GenBank/DDBJ databases">
        <title>Whole genome sequence of Gluconacetobacter europaeus NBRC3261.</title>
        <authorList>
            <person name="Azuma Y."/>
            <person name="Higashiura N."/>
            <person name="Hirakawa H."/>
            <person name="Matsushita K."/>
        </authorList>
    </citation>
    <scope>NUCLEOTIDE SEQUENCE [LARGE SCALE GENOMIC DNA]</scope>
    <source>
        <strain evidence="2 3">NBRC 3261</strain>
    </source>
</reference>
<dbReference type="AlphaFoldDB" id="A0A0D6Q388"/>
<dbReference type="InterPro" id="IPR015032">
    <property type="entry name" value="ThsB__TIR-like_domain"/>
</dbReference>
<accession>A0A0D6Q388</accession>
<dbReference type="RefSeq" id="WP_048852173.1">
    <property type="nucleotide sequence ID" value="NZ_BANI01000213.1"/>
</dbReference>
<evidence type="ECO:0000259" key="1">
    <source>
        <dbReference type="Pfam" id="PF08937"/>
    </source>
</evidence>
<dbReference type="InterPro" id="IPR036490">
    <property type="entry name" value="ThsB_TIR-like_sf"/>
</dbReference>
<dbReference type="SUPFAM" id="SSF52206">
    <property type="entry name" value="Hypothetical protein MTH538"/>
    <property type="match status" value="1"/>
</dbReference>
<evidence type="ECO:0000313" key="3">
    <source>
        <dbReference type="Proteomes" id="UP000032675"/>
    </source>
</evidence>
<gene>
    <name evidence="2" type="ORF">Geu3261_0251_009</name>
</gene>
<organism evidence="2 3">
    <name type="scientific">Komagataeibacter europaeus NBRC 3261</name>
    <dbReference type="NCBI Taxonomy" id="1234669"/>
    <lineage>
        <taxon>Bacteria</taxon>
        <taxon>Pseudomonadati</taxon>
        <taxon>Pseudomonadota</taxon>
        <taxon>Alphaproteobacteria</taxon>
        <taxon>Acetobacterales</taxon>
        <taxon>Acetobacteraceae</taxon>
        <taxon>Komagataeibacter</taxon>
    </lineage>
</organism>
<proteinExistence type="predicted"/>
<dbReference type="Pfam" id="PF08937">
    <property type="entry name" value="ThsB_TIR"/>
    <property type="match status" value="1"/>
</dbReference>
<feature type="domain" description="Thoeris protein ThsB TIR-like" evidence="1">
    <location>
        <begin position="7"/>
        <end position="90"/>
    </location>
</feature>
<evidence type="ECO:0000313" key="2">
    <source>
        <dbReference type="EMBL" id="GAN97758.1"/>
    </source>
</evidence>
<dbReference type="EMBL" id="BANI01000213">
    <property type="protein sequence ID" value="GAN97758.1"/>
    <property type="molecule type" value="Genomic_DNA"/>
</dbReference>
<comment type="caution">
    <text evidence="2">The sequence shown here is derived from an EMBL/GenBank/DDBJ whole genome shotgun (WGS) entry which is preliminary data.</text>
</comment>
<dbReference type="Proteomes" id="UP000032675">
    <property type="component" value="Unassembled WGS sequence"/>
</dbReference>